<protein>
    <submittedName>
        <fullName evidence="8">PCDB7 protein</fullName>
    </submittedName>
</protein>
<accession>A0A851P7Q2</accession>
<evidence type="ECO:0000256" key="2">
    <source>
        <dbReference type="ARBA" id="ARBA00022692"/>
    </source>
</evidence>
<dbReference type="GO" id="GO:0005886">
    <property type="term" value="C:plasma membrane"/>
    <property type="evidence" value="ECO:0007669"/>
    <property type="project" value="TreeGrafter"/>
</dbReference>
<dbReference type="Proteomes" id="UP000613066">
    <property type="component" value="Unassembled WGS sequence"/>
</dbReference>
<reference evidence="8" key="1">
    <citation type="submission" date="2019-09" db="EMBL/GenBank/DDBJ databases">
        <title>Bird 10,000 Genomes (B10K) Project - Family phase.</title>
        <authorList>
            <person name="Zhang G."/>
        </authorList>
    </citation>
    <scope>NUCLEOTIDE SEQUENCE</scope>
    <source>
        <strain evidence="8">B10K-DU-001-08</strain>
        <tissue evidence="8">Muscle</tissue>
    </source>
</reference>
<keyword evidence="4" id="KW-0472">Membrane</keyword>
<evidence type="ECO:0000313" key="8">
    <source>
        <dbReference type="EMBL" id="NXC50316.1"/>
    </source>
</evidence>
<evidence type="ECO:0000259" key="7">
    <source>
        <dbReference type="PROSITE" id="PS50268"/>
    </source>
</evidence>
<dbReference type="OrthoDB" id="9117358at2759"/>
<feature type="non-terminal residue" evidence="8">
    <location>
        <position position="1"/>
    </location>
</feature>
<keyword evidence="2" id="KW-0812">Transmembrane</keyword>
<keyword evidence="9" id="KW-1185">Reference proteome</keyword>
<evidence type="ECO:0000313" key="9">
    <source>
        <dbReference type="Proteomes" id="UP000613066"/>
    </source>
</evidence>
<evidence type="ECO:0000256" key="6">
    <source>
        <dbReference type="PROSITE-ProRule" id="PRU00043"/>
    </source>
</evidence>
<organism evidence="8 9">
    <name type="scientific">Penelope pileata</name>
    <dbReference type="NCBI Taxonomy" id="1118817"/>
    <lineage>
        <taxon>Eukaryota</taxon>
        <taxon>Metazoa</taxon>
        <taxon>Chordata</taxon>
        <taxon>Craniata</taxon>
        <taxon>Vertebrata</taxon>
        <taxon>Euteleostomi</taxon>
        <taxon>Archelosauria</taxon>
        <taxon>Archosauria</taxon>
        <taxon>Dinosauria</taxon>
        <taxon>Saurischia</taxon>
        <taxon>Theropoda</taxon>
        <taxon>Coelurosauria</taxon>
        <taxon>Aves</taxon>
        <taxon>Neognathae</taxon>
        <taxon>Galloanserae</taxon>
        <taxon>Galliformes</taxon>
        <taxon>Cracidae</taxon>
        <taxon>Penelope</taxon>
    </lineage>
</organism>
<evidence type="ECO:0000256" key="3">
    <source>
        <dbReference type="ARBA" id="ARBA00022989"/>
    </source>
</evidence>
<dbReference type="AlphaFoldDB" id="A0A851P7Q2"/>
<feature type="non-terminal residue" evidence="8">
    <location>
        <position position="63"/>
    </location>
</feature>
<evidence type="ECO:0000256" key="1">
    <source>
        <dbReference type="ARBA" id="ARBA00004167"/>
    </source>
</evidence>
<proteinExistence type="predicted"/>
<comment type="subcellular location">
    <subcellularLocation>
        <location evidence="1">Membrane</location>
        <topology evidence="1">Single-pass membrane protein</topology>
    </subcellularLocation>
</comment>
<dbReference type="EMBL" id="WBMW01005944">
    <property type="protein sequence ID" value="NXC50316.1"/>
    <property type="molecule type" value="Genomic_DNA"/>
</dbReference>
<comment type="caution">
    <text evidence="8">The sequence shown here is derived from an EMBL/GenBank/DDBJ whole genome shotgun (WGS) entry which is preliminary data.</text>
</comment>
<keyword evidence="5" id="KW-0325">Glycoprotein</keyword>
<keyword evidence="3" id="KW-1133">Transmembrane helix</keyword>
<dbReference type="InterPro" id="IPR015919">
    <property type="entry name" value="Cadherin-like_sf"/>
</dbReference>
<dbReference type="PANTHER" id="PTHR24028:SF234">
    <property type="entry name" value="PROTOCADHERIN GAMMA-A3"/>
    <property type="match status" value="1"/>
</dbReference>
<dbReference type="GO" id="GO:0007156">
    <property type="term" value="P:homophilic cell adhesion via plasma membrane adhesion molecules"/>
    <property type="evidence" value="ECO:0007669"/>
    <property type="project" value="InterPro"/>
</dbReference>
<name>A0A851P7Q2_9GALL</name>
<dbReference type="PANTHER" id="PTHR24028">
    <property type="entry name" value="CADHERIN-87A"/>
    <property type="match status" value="1"/>
</dbReference>
<dbReference type="InterPro" id="IPR002126">
    <property type="entry name" value="Cadherin-like_dom"/>
</dbReference>
<keyword evidence="6" id="KW-0106">Calcium</keyword>
<dbReference type="Pfam" id="PF00028">
    <property type="entry name" value="Cadherin"/>
    <property type="match status" value="1"/>
</dbReference>
<dbReference type="SUPFAM" id="SSF49313">
    <property type="entry name" value="Cadherin-like"/>
    <property type="match status" value="1"/>
</dbReference>
<dbReference type="InterPro" id="IPR050174">
    <property type="entry name" value="Protocadherin/Cadherin-CA"/>
</dbReference>
<feature type="domain" description="Cadherin" evidence="7">
    <location>
        <begin position="1"/>
        <end position="54"/>
    </location>
</feature>
<evidence type="ECO:0000256" key="5">
    <source>
        <dbReference type="ARBA" id="ARBA00023180"/>
    </source>
</evidence>
<gene>
    <name evidence="8" type="primary">Pcdhb7</name>
    <name evidence="8" type="ORF">PENPIL_R15316</name>
</gene>
<dbReference type="CDD" id="cd11304">
    <property type="entry name" value="Cadherin_repeat"/>
    <property type="match status" value="1"/>
</dbReference>
<evidence type="ECO:0000256" key="4">
    <source>
        <dbReference type="ARBA" id="ARBA00023136"/>
    </source>
</evidence>
<dbReference type="PROSITE" id="PS50268">
    <property type="entry name" value="CADHERIN_2"/>
    <property type="match status" value="1"/>
</dbReference>
<dbReference type="GO" id="GO:0005509">
    <property type="term" value="F:calcium ion binding"/>
    <property type="evidence" value="ECO:0007669"/>
    <property type="project" value="UniProtKB-UniRule"/>
</dbReference>
<dbReference type="Gene3D" id="2.60.40.60">
    <property type="entry name" value="Cadherins"/>
    <property type="match status" value="1"/>
</dbReference>
<sequence length="63" mass="6884">GSNGDVKYSLKVATEMILEIFHLEPETGAIRLVRSLDFEEGDSYELLVQAHDGGALFDTAKVS</sequence>